<feature type="transmembrane region" description="Helical" evidence="11">
    <location>
        <begin position="42"/>
        <end position="63"/>
    </location>
</feature>
<feature type="repeat" description="Solcar" evidence="9">
    <location>
        <begin position="244"/>
        <end position="338"/>
    </location>
</feature>
<reference evidence="12" key="1">
    <citation type="submission" date="2021-02" db="EMBL/GenBank/DDBJ databases">
        <authorList>
            <person name="Nowell W R."/>
        </authorList>
    </citation>
    <scope>NUCLEOTIDE SEQUENCE</scope>
</reference>
<feature type="transmembrane region" description="Helical" evidence="11">
    <location>
        <begin position="100"/>
        <end position="119"/>
    </location>
</feature>
<dbReference type="PANTHER" id="PTHR45758:SF19">
    <property type="entry name" value="CARRIER PROTEIN, PUTATIVE-RELATED"/>
    <property type="match status" value="1"/>
</dbReference>
<dbReference type="SUPFAM" id="SSF103506">
    <property type="entry name" value="Mitochondrial carrier"/>
    <property type="match status" value="1"/>
</dbReference>
<organism evidence="12 13">
    <name type="scientific">Adineta steineri</name>
    <dbReference type="NCBI Taxonomy" id="433720"/>
    <lineage>
        <taxon>Eukaryota</taxon>
        <taxon>Metazoa</taxon>
        <taxon>Spiralia</taxon>
        <taxon>Gnathifera</taxon>
        <taxon>Rotifera</taxon>
        <taxon>Eurotatoria</taxon>
        <taxon>Bdelloidea</taxon>
        <taxon>Adinetida</taxon>
        <taxon>Adinetidae</taxon>
        <taxon>Adineta</taxon>
    </lineage>
</organism>
<evidence type="ECO:0000256" key="6">
    <source>
        <dbReference type="ARBA" id="ARBA00022989"/>
    </source>
</evidence>
<dbReference type="InterPro" id="IPR023395">
    <property type="entry name" value="MCP_dom_sf"/>
</dbReference>
<evidence type="ECO:0000313" key="13">
    <source>
        <dbReference type="Proteomes" id="UP000663891"/>
    </source>
</evidence>
<dbReference type="OrthoDB" id="250329at2759"/>
<evidence type="ECO:0000256" key="10">
    <source>
        <dbReference type="RuleBase" id="RU000488"/>
    </source>
</evidence>
<keyword evidence="5 9" id="KW-0812">Transmembrane</keyword>
<name>A0A813T9H4_9BILA</name>
<comment type="similarity">
    <text evidence="2 10">Belongs to the mitochondrial carrier (TC 2.A.29) family.</text>
</comment>
<dbReference type="Proteomes" id="UP000663891">
    <property type="component" value="Unassembled WGS sequence"/>
</dbReference>
<dbReference type="EMBL" id="CAJNON010000026">
    <property type="protein sequence ID" value="CAF0811416.1"/>
    <property type="molecule type" value="Genomic_DNA"/>
</dbReference>
<keyword evidence="8 9" id="KW-0472">Membrane</keyword>
<dbReference type="Gene3D" id="1.50.40.10">
    <property type="entry name" value="Mitochondrial carrier domain"/>
    <property type="match status" value="1"/>
</dbReference>
<evidence type="ECO:0000313" key="12">
    <source>
        <dbReference type="EMBL" id="CAF0811416.1"/>
    </source>
</evidence>
<dbReference type="Pfam" id="PF00153">
    <property type="entry name" value="Mito_carr"/>
    <property type="match status" value="3"/>
</dbReference>
<keyword evidence="6 11" id="KW-1133">Transmembrane helix</keyword>
<evidence type="ECO:0000256" key="7">
    <source>
        <dbReference type="ARBA" id="ARBA00023128"/>
    </source>
</evidence>
<dbReference type="InterPro" id="IPR018108">
    <property type="entry name" value="MCP_transmembrane"/>
</dbReference>
<keyword evidence="4" id="KW-0406">Ion transport</keyword>
<dbReference type="GO" id="GO:0031966">
    <property type="term" value="C:mitochondrial membrane"/>
    <property type="evidence" value="ECO:0007669"/>
    <property type="project" value="UniProtKB-SubCell"/>
</dbReference>
<evidence type="ECO:0000256" key="11">
    <source>
        <dbReference type="SAM" id="Phobius"/>
    </source>
</evidence>
<keyword evidence="3 10" id="KW-0813">Transport</keyword>
<proteinExistence type="inferred from homology"/>
<evidence type="ECO:0000256" key="8">
    <source>
        <dbReference type="ARBA" id="ARBA00023136"/>
    </source>
</evidence>
<feature type="transmembrane region" description="Helical" evidence="11">
    <location>
        <begin position="139"/>
        <end position="158"/>
    </location>
</feature>
<sequence>MVVSAINSETNDQTPVLETVKNTKETFDPHTTKWSDVNLFKFGALIAVSSTLENAVFYPLFVIKTREQSDRRNLTLLQSFRYHIRTSLTKSSNATKASPLYRGFWFSNIASLPAYGLYLGVYISTRDQLNAATNMSTKFYAPFIAGALADAVSILFYVPSDVIVQRLQVANSPYKSSLDAIRKIYVNEGIKGYYRGLGATFIVSALASSIWWMAYENVKLFLYRPSILPYITWSKSSDEKPGHVHRLPQFAAGFVAGTITSACINPLDVVKTRIQTQNINTLGTTSSTTLYNNMFHGLKCLWREEGMHGLLRGVLPKLMSRGPLSAISALVFELVLYYSRDDLNSS</sequence>
<dbReference type="AlphaFoldDB" id="A0A813T9H4"/>
<evidence type="ECO:0000256" key="2">
    <source>
        <dbReference type="ARBA" id="ARBA00006375"/>
    </source>
</evidence>
<evidence type="ECO:0000256" key="1">
    <source>
        <dbReference type="ARBA" id="ARBA00004225"/>
    </source>
</evidence>
<evidence type="ECO:0000256" key="4">
    <source>
        <dbReference type="ARBA" id="ARBA00022496"/>
    </source>
</evidence>
<dbReference type="GO" id="GO:0048250">
    <property type="term" value="P:iron import into the mitochondrion"/>
    <property type="evidence" value="ECO:0007669"/>
    <property type="project" value="TreeGrafter"/>
</dbReference>
<keyword evidence="7" id="KW-0496">Mitochondrion</keyword>
<dbReference type="PROSITE" id="PS50920">
    <property type="entry name" value="SOLCAR"/>
    <property type="match status" value="2"/>
</dbReference>
<accession>A0A813T9H4</accession>
<keyword evidence="4" id="KW-0408">Iron</keyword>
<feature type="transmembrane region" description="Helical" evidence="11">
    <location>
        <begin position="192"/>
        <end position="214"/>
    </location>
</feature>
<evidence type="ECO:0000256" key="5">
    <source>
        <dbReference type="ARBA" id="ARBA00022692"/>
    </source>
</evidence>
<feature type="repeat" description="Solcar" evidence="9">
    <location>
        <begin position="137"/>
        <end position="221"/>
    </location>
</feature>
<comment type="subcellular location">
    <subcellularLocation>
        <location evidence="1">Mitochondrion membrane</location>
        <topology evidence="1">Multi-pass membrane protein</topology>
    </subcellularLocation>
</comment>
<evidence type="ECO:0000256" key="9">
    <source>
        <dbReference type="PROSITE-ProRule" id="PRU00282"/>
    </source>
</evidence>
<keyword evidence="4" id="KW-0410">Iron transport</keyword>
<gene>
    <name evidence="12" type="ORF">VCS650_LOCUS4565</name>
</gene>
<evidence type="ECO:0000256" key="3">
    <source>
        <dbReference type="ARBA" id="ARBA00022448"/>
    </source>
</evidence>
<dbReference type="GO" id="GO:0015093">
    <property type="term" value="F:ferrous iron transmembrane transporter activity"/>
    <property type="evidence" value="ECO:0007669"/>
    <property type="project" value="TreeGrafter"/>
</dbReference>
<comment type="caution">
    <text evidence="12">The sequence shown here is derived from an EMBL/GenBank/DDBJ whole genome shotgun (WGS) entry which is preliminary data.</text>
</comment>
<dbReference type="PANTHER" id="PTHR45758">
    <property type="entry name" value="MITOFERRIN-1-RELATED"/>
    <property type="match status" value="1"/>
</dbReference>
<protein>
    <submittedName>
        <fullName evidence="12">Uncharacterized protein</fullName>
    </submittedName>
</protein>